<evidence type="ECO:0000256" key="3">
    <source>
        <dbReference type="ARBA" id="ARBA00023004"/>
    </source>
</evidence>
<dbReference type="Pfam" id="PF04055">
    <property type="entry name" value="Radical_SAM"/>
    <property type="match status" value="1"/>
</dbReference>
<evidence type="ECO:0000313" key="7">
    <source>
        <dbReference type="Proteomes" id="UP001063698"/>
    </source>
</evidence>
<dbReference type="SUPFAM" id="SSF102114">
    <property type="entry name" value="Radical SAM enzymes"/>
    <property type="match status" value="1"/>
</dbReference>
<dbReference type="EMBL" id="CP006868">
    <property type="protein sequence ID" value="UXD21479.1"/>
    <property type="molecule type" value="Genomic_DNA"/>
</dbReference>
<dbReference type="InterPro" id="IPR058240">
    <property type="entry name" value="rSAM_sf"/>
</dbReference>
<dbReference type="CDD" id="cd01335">
    <property type="entry name" value="Radical_SAM"/>
    <property type="match status" value="1"/>
</dbReference>
<protein>
    <submittedName>
        <fullName evidence="6">Fe-S osidoreductase</fullName>
    </submittedName>
</protein>
<proteinExistence type="predicted"/>
<keyword evidence="4" id="KW-0411">Iron-sulfur</keyword>
<evidence type="ECO:0000256" key="4">
    <source>
        <dbReference type="ARBA" id="ARBA00023014"/>
    </source>
</evidence>
<dbReference type="PANTHER" id="PTHR11228:SF35">
    <property type="entry name" value="MOLYBDENUM COFACTOR BIOSYNTHESIS PROTEIN A-RELATED"/>
    <property type="match status" value="1"/>
</dbReference>
<evidence type="ECO:0000256" key="2">
    <source>
        <dbReference type="ARBA" id="ARBA00022723"/>
    </source>
</evidence>
<dbReference type="KEGG" id="ipc:IPA_04695"/>
<dbReference type="GO" id="GO:0051536">
    <property type="term" value="F:iron-sulfur cluster binding"/>
    <property type="evidence" value="ECO:0007669"/>
    <property type="project" value="UniProtKB-KW"/>
</dbReference>
<evidence type="ECO:0000259" key="5">
    <source>
        <dbReference type="PROSITE" id="PS51918"/>
    </source>
</evidence>
<dbReference type="Gene3D" id="3.20.20.70">
    <property type="entry name" value="Aldolase class I"/>
    <property type="match status" value="1"/>
</dbReference>
<dbReference type="SFLD" id="SFLDG01067">
    <property type="entry name" value="SPASM/twitch_domain_containing"/>
    <property type="match status" value="1"/>
</dbReference>
<dbReference type="AlphaFoldDB" id="A0A977PKI9"/>
<keyword evidence="7" id="KW-1185">Reference proteome</keyword>
<sequence>MPRAFEHPRVTLSVREPWPLIGTTAFGIIDRGTNVLQVRVTSICALCCIFCSVDAGPCSRKRWVDYIVDDLEWLKRWVADVVKFKGGDVEILLDGVGDPLEHPHITNVVKSMKEIDGVKSVALETHGVRLNEEIAFELAEAGLDRINLSIDTLDPVKAKYLAGRQDFDVKKVIEVIEKLVKETDVDVHLTPVLLPGINEEDVKEVILWGKEIGVGKRWPPFTVQKYVVHKRGRKVKGVKEMSWEEFWKWIEKTEKELGVRLKWSMEEWGMHQAPKIPEIYKKGERVKVEIIGRGLLKGEWLAVPLPRKDVVMTVVKVRGEVGRRVVVKVRENKDNIYLASP</sequence>
<dbReference type="PANTHER" id="PTHR11228">
    <property type="entry name" value="RADICAL SAM DOMAIN PROTEIN"/>
    <property type="match status" value="1"/>
</dbReference>
<keyword evidence="1" id="KW-0949">S-adenosyl-L-methionine</keyword>
<dbReference type="InterPro" id="IPR007197">
    <property type="entry name" value="rSAM"/>
</dbReference>
<dbReference type="InterPro" id="IPR006638">
    <property type="entry name" value="Elp3/MiaA/NifB-like_rSAM"/>
</dbReference>
<dbReference type="Proteomes" id="UP001063698">
    <property type="component" value="Chromosome"/>
</dbReference>
<dbReference type="SMART" id="SM00729">
    <property type="entry name" value="Elp3"/>
    <property type="match status" value="1"/>
</dbReference>
<gene>
    <name evidence="6" type="ORF">IPA_04695</name>
</gene>
<dbReference type="SFLD" id="SFLDS00029">
    <property type="entry name" value="Radical_SAM"/>
    <property type="match status" value="1"/>
</dbReference>
<dbReference type="GO" id="GO:0046872">
    <property type="term" value="F:metal ion binding"/>
    <property type="evidence" value="ECO:0007669"/>
    <property type="project" value="UniProtKB-KW"/>
</dbReference>
<dbReference type="InterPro" id="IPR050377">
    <property type="entry name" value="Radical_SAM_PqqE_MftC-like"/>
</dbReference>
<evidence type="ECO:0000256" key="1">
    <source>
        <dbReference type="ARBA" id="ARBA00022691"/>
    </source>
</evidence>
<dbReference type="GO" id="GO:0003824">
    <property type="term" value="F:catalytic activity"/>
    <property type="evidence" value="ECO:0007669"/>
    <property type="project" value="InterPro"/>
</dbReference>
<reference evidence="6" key="1">
    <citation type="submission" date="2013-11" db="EMBL/GenBank/DDBJ databases">
        <title>Comparative genomics of Ignicoccus.</title>
        <authorList>
            <person name="Podar M."/>
        </authorList>
    </citation>
    <scope>NUCLEOTIDE SEQUENCE</scope>
    <source>
        <strain evidence="6">DSM 13166</strain>
    </source>
</reference>
<evidence type="ECO:0000313" key="6">
    <source>
        <dbReference type="EMBL" id="UXD21479.1"/>
    </source>
</evidence>
<dbReference type="PROSITE" id="PS51918">
    <property type="entry name" value="RADICAL_SAM"/>
    <property type="match status" value="1"/>
</dbReference>
<keyword evidence="2" id="KW-0479">Metal-binding</keyword>
<dbReference type="InterPro" id="IPR013785">
    <property type="entry name" value="Aldolase_TIM"/>
</dbReference>
<dbReference type="SFLD" id="SFLDG01110">
    <property type="entry name" value="Uncharacterised_Radical_SAM_Su"/>
    <property type="match status" value="1"/>
</dbReference>
<dbReference type="InterPro" id="IPR040088">
    <property type="entry name" value="MJ0103-like"/>
</dbReference>
<accession>A0A977PKI9</accession>
<keyword evidence="3" id="KW-0408">Iron</keyword>
<feature type="domain" description="Radical SAM core" evidence="5">
    <location>
        <begin position="30"/>
        <end position="260"/>
    </location>
</feature>
<name>A0A977PKI9_9CREN</name>
<organism evidence="6 7">
    <name type="scientific">Ignicoccus pacificus DSM 13166</name>
    <dbReference type="NCBI Taxonomy" id="940294"/>
    <lineage>
        <taxon>Archaea</taxon>
        <taxon>Thermoproteota</taxon>
        <taxon>Thermoprotei</taxon>
        <taxon>Desulfurococcales</taxon>
        <taxon>Desulfurococcaceae</taxon>
        <taxon>Ignicoccus</taxon>
    </lineage>
</organism>